<dbReference type="EMBL" id="AP014597">
    <property type="protein sequence ID" value="BAU16533.1"/>
    <property type="molecule type" value="Genomic_DNA"/>
</dbReference>
<proteinExistence type="predicted"/>
<dbReference type="STRING" id="28131.BWX40_07600"/>
<evidence type="ECO:0000313" key="2">
    <source>
        <dbReference type="EMBL" id="BAU16533.1"/>
    </source>
</evidence>
<name>A0A0S3UG95_PREIN</name>
<feature type="chain" id="PRO_5006619764" evidence="1">
    <location>
        <begin position="29"/>
        <end position="394"/>
    </location>
</feature>
<accession>A0A0S3UG95</accession>
<dbReference type="RefSeq" id="WP_096404715.1">
    <property type="nucleotide sequence ID" value="NZ_AP014597.1"/>
</dbReference>
<evidence type="ECO:0000313" key="3">
    <source>
        <dbReference type="Proteomes" id="UP000217431"/>
    </source>
</evidence>
<organism evidence="2 3">
    <name type="scientific">Prevotella intermedia</name>
    <dbReference type="NCBI Taxonomy" id="28131"/>
    <lineage>
        <taxon>Bacteria</taxon>
        <taxon>Pseudomonadati</taxon>
        <taxon>Bacteroidota</taxon>
        <taxon>Bacteroidia</taxon>
        <taxon>Bacteroidales</taxon>
        <taxon>Prevotellaceae</taxon>
        <taxon>Prevotella</taxon>
    </lineage>
</organism>
<feature type="signal peptide" evidence="1">
    <location>
        <begin position="1"/>
        <end position="28"/>
    </location>
</feature>
<reference evidence="2 3" key="1">
    <citation type="journal article" date="2016" name="DNA Res.">
        <title>The complete genome sequencing of Prevotella intermedia strain OMA14 and a subsequent fine-scale, intra-species genomic comparison reveal an unusual amplification of conjugative and mobile transposons and identify a novel Prevotella-lineage-specific repeat.</title>
        <authorList>
            <person name="Naito M."/>
            <person name="Ogura Y."/>
            <person name="Itoh T."/>
            <person name="Shoji M."/>
            <person name="Okamoto M."/>
            <person name="Hayashi T."/>
            <person name="Nakayama K."/>
        </authorList>
    </citation>
    <scope>NUCLEOTIDE SEQUENCE [LARGE SCALE GENOMIC DNA]</scope>
    <source>
        <strain evidence="2 3">OMA14</strain>
    </source>
</reference>
<dbReference type="AlphaFoldDB" id="A0A0S3UG95"/>
<keyword evidence="1" id="KW-0732">Signal</keyword>
<gene>
    <name evidence="2" type="ORF">PIOMA14_I_0024</name>
</gene>
<dbReference type="Proteomes" id="UP000217431">
    <property type="component" value="Chromosome I"/>
</dbReference>
<evidence type="ECO:0000256" key="1">
    <source>
        <dbReference type="SAM" id="SignalP"/>
    </source>
</evidence>
<protein>
    <submittedName>
        <fullName evidence="2">Uncharacterized protein</fullName>
    </submittedName>
</protein>
<sequence length="394" mass="45145">MKTIKKQQNKMRVFLTIITLLAANGLWAQKNSGYSPKFEKGQSAVYEFSLEQTQSGTPDSINTMLDFTSIIEDDNNLFRGIERKEPYLSCKVRLTVLDVSPFTTTIQVDLLESVNYTKKKLEPVSDSLFYHRVGDIFKKRPLIFTFTSDMKSYIVSNSEEVSAEISETLIKLVYGENPSESAAPIYSYNRYATQALSLMGKPYIKFLTHLYALYAPSLLDLIQTFANPLTEGSVTKGRPLDGTNRLMEYFTSITTKDKQGEWTSITDLYKYTTPYYSSDNEDNWADGIADDSVEVDSIASDEDYDYDTVSVDTDYIDTAEWDTTEWDSVVEDYEYEPDTTLEETDRAVYTHTETRIGKDSWPTEISKTITLEDNGVAWIYRRKVKKVKETQQKK</sequence>